<dbReference type="InterPro" id="IPR053905">
    <property type="entry name" value="EF-G-like_DII"/>
</dbReference>
<dbReference type="SUPFAM" id="SSF54211">
    <property type="entry name" value="Ribosomal protein S5 domain 2-like"/>
    <property type="match status" value="1"/>
</dbReference>
<dbReference type="GO" id="GO:0032790">
    <property type="term" value="P:ribosome disassembly"/>
    <property type="evidence" value="ECO:0007669"/>
    <property type="project" value="TreeGrafter"/>
</dbReference>
<dbReference type="Gene3D" id="3.40.50.300">
    <property type="entry name" value="P-loop containing nucleotide triphosphate hydrolases"/>
    <property type="match status" value="1"/>
</dbReference>
<accession>A0AAE9YD10</accession>
<sequence>MAPFPPDRIRNVALVGHAGAGKTTLAEALLHLSGAISRRGRVEDGTTTSDHDPAERARGHSVALSVLPLEWRGHRITLLDTPGDPDFGADVEAALRVADLAVFVVSAVDGVQVGTEVAWRAAAAAGVPRMVFVSKLDRDRASFAATLDDLRDRFGAGVAPLELPIGAEADFVGVADLLSDTAHLYEDGRATTGPIPEAMEDQERRVHDNLVEGIVVADDDLLERYLDGDVPSVEELERTLAVGVDDATVFPVVCGSGTGEVAVDRLADLICEIGPSPLDRPPVTVTAGDTTVEVAPDPDGPPLAFVFRTLADRFVGHLSLFRVLSGTIRGDDHLVNSRSGADERLHALLRIRGGSQEPVDELVAGEIGAVAKLTGTATGDTLAPRGRPVTAPPLHPPEPVLAVAIRPRTPADEDRLAPALHRLVEEDPALHVVRDDATHQTLLRGVGDAHLSLALERLETQMGVGVDTEEVAIAYRETIARRAEAEGRHKKQTGGHGQFAVCTLVVEPLPPGSGTTFTSRIVGGAISKGYVPAVEKGVEETLAHGGPLGHPVVDVAVTLTDGKEHSVDSSEMAFRAAARLALREALARAEPSLLEPVARVEVTVPVDAQGDVMGDLASRRGRIEGSEPGDDGEQVVTAAVPEAELRRYAVELRSLTGGRGRFHVEPLSYEPVPDHLVEAARRDLADTDA</sequence>
<dbReference type="PANTHER" id="PTHR43261:SF6">
    <property type="entry name" value="ELONGATION FACTOR G-LIKE PROTEIN"/>
    <property type="match status" value="1"/>
</dbReference>
<dbReference type="NCBIfam" id="NF009379">
    <property type="entry name" value="PRK12740.1-3"/>
    <property type="match status" value="1"/>
</dbReference>
<dbReference type="Pfam" id="PF03764">
    <property type="entry name" value="EFG_IV"/>
    <property type="match status" value="1"/>
</dbReference>
<dbReference type="InterPro" id="IPR035649">
    <property type="entry name" value="EFG_V"/>
</dbReference>
<dbReference type="Gene3D" id="3.30.230.10">
    <property type="match status" value="1"/>
</dbReference>
<keyword evidence="4" id="KW-0648">Protein biosynthesis</keyword>
<dbReference type="SUPFAM" id="SSF50447">
    <property type="entry name" value="Translation proteins"/>
    <property type="match status" value="1"/>
</dbReference>
<dbReference type="RefSeq" id="WP_272738472.1">
    <property type="nucleotide sequence ID" value="NZ_CP116942.1"/>
</dbReference>
<dbReference type="GO" id="GO:0003746">
    <property type="term" value="F:translation elongation factor activity"/>
    <property type="evidence" value="ECO:0007669"/>
    <property type="project" value="UniProtKB-KW"/>
</dbReference>
<dbReference type="InterPro" id="IPR000640">
    <property type="entry name" value="EFG_V-like"/>
</dbReference>
<dbReference type="InterPro" id="IPR020568">
    <property type="entry name" value="Ribosomal_Su5_D2-typ_SF"/>
</dbReference>
<dbReference type="InterPro" id="IPR035647">
    <property type="entry name" value="EFG_III/V"/>
</dbReference>
<dbReference type="GO" id="GO:0005525">
    <property type="term" value="F:GTP binding"/>
    <property type="evidence" value="ECO:0007669"/>
    <property type="project" value="UniProtKB-KW"/>
</dbReference>
<dbReference type="PRINTS" id="PR00315">
    <property type="entry name" value="ELONGATNFCT"/>
</dbReference>
<dbReference type="Pfam" id="PF00679">
    <property type="entry name" value="EFG_C"/>
    <property type="match status" value="1"/>
</dbReference>
<dbReference type="KEGG" id="ima:PO878_09500"/>
<dbReference type="InterPro" id="IPR005225">
    <property type="entry name" value="Small_GTP-bd"/>
</dbReference>
<evidence type="ECO:0000313" key="4">
    <source>
        <dbReference type="EMBL" id="WCO68958.1"/>
    </source>
</evidence>
<dbReference type="Proteomes" id="UP001216390">
    <property type="component" value="Chromosome"/>
</dbReference>
<protein>
    <submittedName>
        <fullName evidence="4">Elongation factor G</fullName>
    </submittedName>
</protein>
<dbReference type="CDD" id="cd04088">
    <property type="entry name" value="EFG_mtEFG_II"/>
    <property type="match status" value="1"/>
</dbReference>
<dbReference type="SMART" id="SM00838">
    <property type="entry name" value="EFG_C"/>
    <property type="match status" value="1"/>
</dbReference>
<keyword evidence="2" id="KW-0342">GTP-binding</keyword>
<dbReference type="Pfam" id="PF22042">
    <property type="entry name" value="EF-G_D2"/>
    <property type="match status" value="1"/>
</dbReference>
<dbReference type="InterPro" id="IPR009022">
    <property type="entry name" value="EFG_III"/>
</dbReference>
<dbReference type="FunFam" id="3.30.70.240:FF:000001">
    <property type="entry name" value="Elongation factor G"/>
    <property type="match status" value="1"/>
</dbReference>
<evidence type="ECO:0000256" key="1">
    <source>
        <dbReference type="ARBA" id="ARBA00022741"/>
    </source>
</evidence>
<gene>
    <name evidence="4" type="primary">fusA</name>
    <name evidence="4" type="ORF">PO878_09500</name>
</gene>
<dbReference type="CDD" id="cd03713">
    <property type="entry name" value="EFG_mtEFG_C"/>
    <property type="match status" value="1"/>
</dbReference>
<dbReference type="InterPro" id="IPR009000">
    <property type="entry name" value="Transl_B-barrel_sf"/>
</dbReference>
<dbReference type="NCBIfam" id="TIGR00231">
    <property type="entry name" value="small_GTP"/>
    <property type="match status" value="1"/>
</dbReference>
<dbReference type="NCBIfam" id="NF009891">
    <property type="entry name" value="PRK13351.1-1"/>
    <property type="match status" value="1"/>
</dbReference>
<dbReference type="Pfam" id="PF00009">
    <property type="entry name" value="GTP_EFTU"/>
    <property type="match status" value="1"/>
</dbReference>
<keyword evidence="1" id="KW-0547">Nucleotide-binding</keyword>
<reference evidence="4" key="1">
    <citation type="submission" date="2023-01" db="EMBL/GenBank/DDBJ databases">
        <title>The diversity of Class Acidimicrobiia in South China Sea sediment environments and the proposal of Iamia marina sp. nov., a novel species of the genus Iamia.</title>
        <authorList>
            <person name="He Y."/>
            <person name="Tian X."/>
        </authorList>
    </citation>
    <scope>NUCLEOTIDE SEQUENCE</scope>
    <source>
        <strain evidence="4">DSM 19957</strain>
    </source>
</reference>
<dbReference type="EMBL" id="CP116942">
    <property type="protein sequence ID" value="WCO68958.1"/>
    <property type="molecule type" value="Genomic_DNA"/>
</dbReference>
<proteinExistence type="predicted"/>
<keyword evidence="4" id="KW-0251">Elongation factor</keyword>
<organism evidence="4 5">
    <name type="scientific">Iamia majanohamensis</name>
    <dbReference type="NCBI Taxonomy" id="467976"/>
    <lineage>
        <taxon>Bacteria</taxon>
        <taxon>Bacillati</taxon>
        <taxon>Actinomycetota</taxon>
        <taxon>Acidimicrobiia</taxon>
        <taxon>Acidimicrobiales</taxon>
        <taxon>Iamiaceae</taxon>
        <taxon>Iamia</taxon>
    </lineage>
</organism>
<dbReference type="Gene3D" id="3.30.70.870">
    <property type="entry name" value="Elongation Factor G (Translational Gtpase), domain 3"/>
    <property type="match status" value="1"/>
</dbReference>
<dbReference type="InterPro" id="IPR041095">
    <property type="entry name" value="EFG_II"/>
</dbReference>
<dbReference type="InterPro" id="IPR047872">
    <property type="entry name" value="EFG_IV"/>
</dbReference>
<dbReference type="CDD" id="cd01434">
    <property type="entry name" value="EFG_mtEFG1_IV"/>
    <property type="match status" value="1"/>
</dbReference>
<dbReference type="InterPro" id="IPR014721">
    <property type="entry name" value="Ribsml_uS5_D2-typ_fold_subgr"/>
</dbReference>
<dbReference type="Pfam" id="PF14492">
    <property type="entry name" value="EFG_III"/>
    <property type="match status" value="1"/>
</dbReference>
<dbReference type="Gene3D" id="2.40.30.10">
    <property type="entry name" value="Translation factors"/>
    <property type="match status" value="1"/>
</dbReference>
<evidence type="ECO:0000256" key="2">
    <source>
        <dbReference type="ARBA" id="ARBA00023134"/>
    </source>
</evidence>
<dbReference type="AlphaFoldDB" id="A0AAE9YD10"/>
<name>A0AAE9YD10_9ACTN</name>
<dbReference type="GO" id="GO:0003924">
    <property type="term" value="F:GTPase activity"/>
    <property type="evidence" value="ECO:0007669"/>
    <property type="project" value="InterPro"/>
</dbReference>
<dbReference type="SUPFAM" id="SSF54980">
    <property type="entry name" value="EF-G C-terminal domain-like"/>
    <property type="match status" value="2"/>
</dbReference>
<dbReference type="PANTHER" id="PTHR43261">
    <property type="entry name" value="TRANSLATION ELONGATION FACTOR G-RELATED"/>
    <property type="match status" value="1"/>
</dbReference>
<dbReference type="FunFam" id="3.30.230.10:FF:000003">
    <property type="entry name" value="Elongation factor G"/>
    <property type="match status" value="1"/>
</dbReference>
<feature type="domain" description="Tr-type G" evidence="3">
    <location>
        <begin position="7"/>
        <end position="278"/>
    </location>
</feature>
<dbReference type="CDD" id="cd16262">
    <property type="entry name" value="EFG_III"/>
    <property type="match status" value="1"/>
</dbReference>
<dbReference type="NCBIfam" id="NF009381">
    <property type="entry name" value="PRK12740.1-5"/>
    <property type="match status" value="1"/>
</dbReference>
<dbReference type="InterPro" id="IPR005517">
    <property type="entry name" value="Transl_elong_EFG/EF2_IV"/>
</dbReference>
<evidence type="ECO:0000259" key="3">
    <source>
        <dbReference type="PROSITE" id="PS51722"/>
    </source>
</evidence>
<dbReference type="InterPro" id="IPR027417">
    <property type="entry name" value="P-loop_NTPase"/>
</dbReference>
<dbReference type="CDD" id="cd04170">
    <property type="entry name" value="EF-G_bact"/>
    <property type="match status" value="1"/>
</dbReference>
<keyword evidence="5" id="KW-1185">Reference proteome</keyword>
<dbReference type="Gene3D" id="3.30.70.240">
    <property type="match status" value="1"/>
</dbReference>
<evidence type="ECO:0000313" key="5">
    <source>
        <dbReference type="Proteomes" id="UP001216390"/>
    </source>
</evidence>
<dbReference type="SMART" id="SM00889">
    <property type="entry name" value="EFG_IV"/>
    <property type="match status" value="1"/>
</dbReference>
<dbReference type="PROSITE" id="PS51722">
    <property type="entry name" value="G_TR_2"/>
    <property type="match status" value="1"/>
</dbReference>
<dbReference type="InterPro" id="IPR000795">
    <property type="entry name" value="T_Tr_GTP-bd_dom"/>
</dbReference>
<dbReference type="SUPFAM" id="SSF52540">
    <property type="entry name" value="P-loop containing nucleoside triphosphate hydrolases"/>
    <property type="match status" value="1"/>
</dbReference>